<evidence type="ECO:0000313" key="11">
    <source>
        <dbReference type="EMBL" id="ODP28890.1"/>
    </source>
</evidence>
<proteinExistence type="inferred from homology"/>
<feature type="domain" description="ABC transporter" evidence="10">
    <location>
        <begin position="4"/>
        <end position="251"/>
    </location>
</feature>
<evidence type="ECO:0000256" key="4">
    <source>
        <dbReference type="ARBA" id="ARBA00022475"/>
    </source>
</evidence>
<dbReference type="InterPro" id="IPR017871">
    <property type="entry name" value="ABC_transporter-like_CS"/>
</dbReference>
<dbReference type="Proteomes" id="UP000094578">
    <property type="component" value="Unassembled WGS sequence"/>
</dbReference>
<dbReference type="CDD" id="cd03257">
    <property type="entry name" value="ABC_NikE_OppD_transporters"/>
    <property type="match status" value="1"/>
</dbReference>
<organism evidence="11 12">
    <name type="scientific">Paenibacillus nuruki</name>
    <dbReference type="NCBI Taxonomy" id="1886670"/>
    <lineage>
        <taxon>Bacteria</taxon>
        <taxon>Bacillati</taxon>
        <taxon>Bacillota</taxon>
        <taxon>Bacilli</taxon>
        <taxon>Bacillales</taxon>
        <taxon>Paenibacillaceae</taxon>
        <taxon>Paenibacillus</taxon>
    </lineage>
</organism>
<dbReference type="AlphaFoldDB" id="A0A1E3L7F0"/>
<dbReference type="NCBIfam" id="NF047578">
    <property type="entry name" value="opine_ATP_CntD"/>
    <property type="match status" value="1"/>
</dbReference>
<dbReference type="NCBIfam" id="NF047576">
    <property type="entry name" value="opine_ATP_CntF"/>
    <property type="match status" value="1"/>
</dbReference>
<keyword evidence="8" id="KW-1278">Translocase</keyword>
<accession>A0A1E3L7F0</accession>
<protein>
    <submittedName>
        <fullName evidence="11">Nickel-transporting ATPase</fullName>
        <ecNumber evidence="11">3.6.3.24</ecNumber>
    </submittedName>
</protein>
<name>A0A1E3L7F0_9BACL</name>
<dbReference type="STRING" id="1886670.PTI45_01669"/>
<keyword evidence="5" id="KW-0997">Cell inner membrane</keyword>
<evidence type="ECO:0000256" key="1">
    <source>
        <dbReference type="ARBA" id="ARBA00004202"/>
    </source>
</evidence>
<evidence type="ECO:0000256" key="7">
    <source>
        <dbReference type="ARBA" id="ARBA00022840"/>
    </source>
</evidence>
<keyword evidence="11" id="KW-0378">Hydrolase</keyword>
<dbReference type="RefSeq" id="WP_069327110.1">
    <property type="nucleotide sequence ID" value="NZ_MDER01000033.1"/>
</dbReference>
<evidence type="ECO:0000256" key="2">
    <source>
        <dbReference type="ARBA" id="ARBA00005417"/>
    </source>
</evidence>
<comment type="subcellular location">
    <subcellularLocation>
        <location evidence="1">Cell membrane</location>
        <topology evidence="1">Peripheral membrane protein</topology>
    </subcellularLocation>
</comment>
<evidence type="ECO:0000313" key="12">
    <source>
        <dbReference type="Proteomes" id="UP000094578"/>
    </source>
</evidence>
<dbReference type="PANTHER" id="PTHR43297:SF14">
    <property type="entry name" value="ATPASE AAA-TYPE CORE DOMAIN-CONTAINING PROTEIN"/>
    <property type="match status" value="1"/>
</dbReference>
<evidence type="ECO:0000256" key="5">
    <source>
        <dbReference type="ARBA" id="ARBA00022519"/>
    </source>
</evidence>
<gene>
    <name evidence="11" type="primary">nikD</name>
    <name evidence="11" type="ORF">PTI45_01669</name>
</gene>
<dbReference type="EMBL" id="MDER01000033">
    <property type="protein sequence ID" value="ODP28890.1"/>
    <property type="molecule type" value="Genomic_DNA"/>
</dbReference>
<reference evidence="11 12" key="1">
    <citation type="submission" date="2016-08" db="EMBL/GenBank/DDBJ databases">
        <title>Genome sequencing of Paenibacillus sp. TI45-13ar, isolated from Korean traditional nuruk.</title>
        <authorList>
            <person name="Kim S.-J."/>
        </authorList>
    </citation>
    <scope>NUCLEOTIDE SEQUENCE [LARGE SCALE GENOMIC DNA]</scope>
    <source>
        <strain evidence="11 12">TI45-13ar</strain>
    </source>
</reference>
<keyword evidence="9" id="KW-0472">Membrane</keyword>
<keyword evidence="12" id="KW-1185">Reference proteome</keyword>
<dbReference type="InterPro" id="IPR027417">
    <property type="entry name" value="P-loop_NTPase"/>
</dbReference>
<dbReference type="Pfam" id="PF00005">
    <property type="entry name" value="ABC_tran"/>
    <property type="match status" value="1"/>
</dbReference>
<dbReference type="InterPro" id="IPR003593">
    <property type="entry name" value="AAA+_ATPase"/>
</dbReference>
<evidence type="ECO:0000256" key="6">
    <source>
        <dbReference type="ARBA" id="ARBA00022741"/>
    </source>
</evidence>
<sequence>MNILEVEQLSIWDQHSGKALVHDSSFQLRKGSCLAIVGESGSGKSLTCRALTRLNPKSLAQSGKIVFKGIDLTTLSEAEIRQKRGKEIAMIMQNGMSAFDPSCVVGVHFRETLGQHLGWKRRVADDHMIKAMERVMLQKPVELLRKYPHELSGGMLQRMMIALAIVLEPDLIIADEPTTALDTISQYEVIQQFLLLRQTIGSSMIFVSHDLGVVRQIADEVLIMRSGEIVERGTTHHIFTNAQHEYTRYLMATRATLSDHFRQLMEGS</sequence>
<dbReference type="PROSITE" id="PS50893">
    <property type="entry name" value="ABC_TRANSPORTER_2"/>
    <property type="match status" value="1"/>
</dbReference>
<keyword evidence="7" id="KW-0067">ATP-binding</keyword>
<dbReference type="PATRIC" id="fig|1886670.3.peg.1700"/>
<dbReference type="GO" id="GO:0005886">
    <property type="term" value="C:plasma membrane"/>
    <property type="evidence" value="ECO:0007669"/>
    <property type="project" value="UniProtKB-SubCell"/>
</dbReference>
<dbReference type="InterPro" id="IPR003439">
    <property type="entry name" value="ABC_transporter-like_ATP-bd"/>
</dbReference>
<dbReference type="PROSITE" id="PS00211">
    <property type="entry name" value="ABC_TRANSPORTER_1"/>
    <property type="match status" value="1"/>
</dbReference>
<evidence type="ECO:0000256" key="9">
    <source>
        <dbReference type="ARBA" id="ARBA00023136"/>
    </source>
</evidence>
<keyword evidence="4" id="KW-1003">Cell membrane</keyword>
<dbReference type="Gene3D" id="3.40.50.300">
    <property type="entry name" value="P-loop containing nucleotide triphosphate hydrolases"/>
    <property type="match status" value="1"/>
</dbReference>
<dbReference type="InterPro" id="IPR050388">
    <property type="entry name" value="ABC_Ni/Peptide_Import"/>
</dbReference>
<dbReference type="SUPFAM" id="SSF52540">
    <property type="entry name" value="P-loop containing nucleoside triphosphate hydrolases"/>
    <property type="match status" value="1"/>
</dbReference>
<dbReference type="PANTHER" id="PTHR43297">
    <property type="entry name" value="OLIGOPEPTIDE TRANSPORT ATP-BINDING PROTEIN APPD"/>
    <property type="match status" value="1"/>
</dbReference>
<dbReference type="GO" id="GO:0005524">
    <property type="term" value="F:ATP binding"/>
    <property type="evidence" value="ECO:0007669"/>
    <property type="project" value="UniProtKB-KW"/>
</dbReference>
<evidence type="ECO:0000256" key="8">
    <source>
        <dbReference type="ARBA" id="ARBA00022967"/>
    </source>
</evidence>
<evidence type="ECO:0000259" key="10">
    <source>
        <dbReference type="PROSITE" id="PS50893"/>
    </source>
</evidence>
<keyword evidence="6" id="KW-0547">Nucleotide-binding</keyword>
<evidence type="ECO:0000256" key="3">
    <source>
        <dbReference type="ARBA" id="ARBA00022448"/>
    </source>
</evidence>
<dbReference type="GO" id="GO:0016887">
    <property type="term" value="F:ATP hydrolysis activity"/>
    <property type="evidence" value="ECO:0007669"/>
    <property type="project" value="InterPro"/>
</dbReference>
<comment type="similarity">
    <text evidence="2">Belongs to the ABC transporter superfamily.</text>
</comment>
<dbReference type="SMART" id="SM00382">
    <property type="entry name" value="AAA"/>
    <property type="match status" value="1"/>
</dbReference>
<comment type="caution">
    <text evidence="11">The sequence shown here is derived from an EMBL/GenBank/DDBJ whole genome shotgun (WGS) entry which is preliminary data.</text>
</comment>
<dbReference type="EC" id="3.6.3.24" evidence="11"/>
<keyword evidence="3" id="KW-0813">Transport</keyword>